<dbReference type="Gene3D" id="2.80.10.50">
    <property type="match status" value="1"/>
</dbReference>
<sequence>MSNLTTYARKSLRLLALVAALTAGAAAPALADPGAGPGDDAGTARAALPPTDPGMWWIMNNGFPLQDNAVAGVRLTQLPPGSNPVFFGVLWHFTPVPGKANTYFVENHNAGCLDIADGISQSAGAGIEVNACDGTLSQQWVTPFHGGVRYGMTNVWSNLAATVKGSPVPNAKLHQQPVNGSAAQSFDMPFFGF</sequence>
<protein>
    <recommendedName>
        <fullName evidence="2">Ricin B lectin domain-containing protein</fullName>
    </recommendedName>
</protein>
<dbReference type="RefSeq" id="WP_181609123.1">
    <property type="nucleotide sequence ID" value="NZ_BAABAM010000006.1"/>
</dbReference>
<evidence type="ECO:0000313" key="3">
    <source>
        <dbReference type="EMBL" id="MBA2890284.1"/>
    </source>
</evidence>
<dbReference type="CDD" id="cd00161">
    <property type="entry name" value="beta-trefoil_Ricin-like"/>
    <property type="match status" value="1"/>
</dbReference>
<gene>
    <name evidence="3" type="ORF">HNR30_001625</name>
</gene>
<comment type="caution">
    <text evidence="3">The sequence shown here is derived from an EMBL/GenBank/DDBJ whole genome shotgun (WGS) entry which is preliminary data.</text>
</comment>
<reference evidence="3 4" key="1">
    <citation type="submission" date="2020-07" db="EMBL/GenBank/DDBJ databases">
        <title>Genomic Encyclopedia of Type Strains, Phase IV (KMG-IV): sequencing the most valuable type-strain genomes for metagenomic binning, comparative biology and taxonomic classification.</title>
        <authorList>
            <person name="Goeker M."/>
        </authorList>
    </citation>
    <scope>NUCLEOTIDE SEQUENCE [LARGE SCALE GENOMIC DNA]</scope>
    <source>
        <strain evidence="3 4">DSM 45533</strain>
    </source>
</reference>
<proteinExistence type="predicted"/>
<name>A0A7W0CFM8_9ACTN</name>
<evidence type="ECO:0000313" key="4">
    <source>
        <dbReference type="Proteomes" id="UP000530928"/>
    </source>
</evidence>
<dbReference type="EMBL" id="JACDUR010000002">
    <property type="protein sequence ID" value="MBA2890284.1"/>
    <property type="molecule type" value="Genomic_DNA"/>
</dbReference>
<dbReference type="InterPro" id="IPR035992">
    <property type="entry name" value="Ricin_B-like_lectins"/>
</dbReference>
<feature type="signal peptide" evidence="1">
    <location>
        <begin position="1"/>
        <end position="31"/>
    </location>
</feature>
<dbReference type="InterPro" id="IPR000772">
    <property type="entry name" value="Ricin_B_lectin"/>
</dbReference>
<keyword evidence="4" id="KW-1185">Reference proteome</keyword>
<dbReference type="Pfam" id="PF14200">
    <property type="entry name" value="RicinB_lectin_2"/>
    <property type="match status" value="1"/>
</dbReference>
<evidence type="ECO:0000259" key="2">
    <source>
        <dbReference type="Pfam" id="PF14200"/>
    </source>
</evidence>
<feature type="domain" description="Ricin B lectin" evidence="2">
    <location>
        <begin position="91"/>
        <end position="175"/>
    </location>
</feature>
<evidence type="ECO:0000256" key="1">
    <source>
        <dbReference type="SAM" id="SignalP"/>
    </source>
</evidence>
<organism evidence="3 4">
    <name type="scientific">Nonomuraea soli</name>
    <dbReference type="NCBI Taxonomy" id="1032476"/>
    <lineage>
        <taxon>Bacteria</taxon>
        <taxon>Bacillati</taxon>
        <taxon>Actinomycetota</taxon>
        <taxon>Actinomycetes</taxon>
        <taxon>Streptosporangiales</taxon>
        <taxon>Streptosporangiaceae</taxon>
        <taxon>Nonomuraea</taxon>
    </lineage>
</organism>
<dbReference type="SUPFAM" id="SSF50370">
    <property type="entry name" value="Ricin B-like lectins"/>
    <property type="match status" value="1"/>
</dbReference>
<dbReference type="AlphaFoldDB" id="A0A7W0CFM8"/>
<keyword evidence="1" id="KW-0732">Signal</keyword>
<accession>A0A7W0CFM8</accession>
<dbReference type="Proteomes" id="UP000530928">
    <property type="component" value="Unassembled WGS sequence"/>
</dbReference>
<feature type="chain" id="PRO_5031438916" description="Ricin B lectin domain-containing protein" evidence="1">
    <location>
        <begin position="32"/>
        <end position="193"/>
    </location>
</feature>
<dbReference type="PROSITE" id="PS50231">
    <property type="entry name" value="RICIN_B_LECTIN"/>
    <property type="match status" value="1"/>
</dbReference>